<proteinExistence type="predicted"/>
<dbReference type="Proteomes" id="UP000747542">
    <property type="component" value="Unassembled WGS sequence"/>
</dbReference>
<dbReference type="AlphaFoldDB" id="A0A8J5THI4"/>
<comment type="caution">
    <text evidence="1">The sequence shown here is derived from an EMBL/GenBank/DDBJ whole genome shotgun (WGS) entry which is preliminary data.</text>
</comment>
<gene>
    <name evidence="1" type="ORF">Hamer_G016391</name>
</gene>
<dbReference type="EMBL" id="JAHLQT010007588">
    <property type="protein sequence ID" value="KAG7174495.1"/>
    <property type="molecule type" value="Genomic_DNA"/>
</dbReference>
<sequence>MREFYKSDYKEEMQAERKRMRKQVFDEGARDDTVSTKTASDRFRTQTFYPIVDKLIVQMGRRQEAYSVLCDRFGFLVDKSLSQDKVILKARNLVKTYSNDLEECFADEFLLFSNMYPEEKTIPDVKFMKLTYYCTSQGLWSENSDPLSLVAGTTVL</sequence>
<name>A0A8J5THI4_HOMAM</name>
<organism evidence="1 2">
    <name type="scientific">Homarus americanus</name>
    <name type="common">American lobster</name>
    <dbReference type="NCBI Taxonomy" id="6706"/>
    <lineage>
        <taxon>Eukaryota</taxon>
        <taxon>Metazoa</taxon>
        <taxon>Ecdysozoa</taxon>
        <taxon>Arthropoda</taxon>
        <taxon>Crustacea</taxon>
        <taxon>Multicrustacea</taxon>
        <taxon>Malacostraca</taxon>
        <taxon>Eumalacostraca</taxon>
        <taxon>Eucarida</taxon>
        <taxon>Decapoda</taxon>
        <taxon>Pleocyemata</taxon>
        <taxon>Astacidea</taxon>
        <taxon>Nephropoidea</taxon>
        <taxon>Nephropidae</taxon>
        <taxon>Homarus</taxon>
    </lineage>
</organism>
<evidence type="ECO:0000313" key="2">
    <source>
        <dbReference type="Proteomes" id="UP000747542"/>
    </source>
</evidence>
<protein>
    <submittedName>
        <fullName evidence="1">Uncharacterized protein</fullName>
    </submittedName>
</protein>
<keyword evidence="2" id="KW-1185">Reference proteome</keyword>
<accession>A0A8J5THI4</accession>
<evidence type="ECO:0000313" key="1">
    <source>
        <dbReference type="EMBL" id="KAG7174495.1"/>
    </source>
</evidence>
<reference evidence="1" key="1">
    <citation type="journal article" date="2021" name="Sci. Adv.">
        <title>The American lobster genome reveals insights on longevity, neural, and immune adaptations.</title>
        <authorList>
            <person name="Polinski J.M."/>
            <person name="Zimin A.V."/>
            <person name="Clark K.F."/>
            <person name="Kohn A.B."/>
            <person name="Sadowski N."/>
            <person name="Timp W."/>
            <person name="Ptitsyn A."/>
            <person name="Khanna P."/>
            <person name="Romanova D.Y."/>
            <person name="Williams P."/>
            <person name="Greenwood S.J."/>
            <person name="Moroz L.L."/>
            <person name="Walt D.R."/>
            <person name="Bodnar A.G."/>
        </authorList>
    </citation>
    <scope>NUCLEOTIDE SEQUENCE</scope>
    <source>
        <strain evidence="1">GMGI-L3</strain>
    </source>
</reference>